<evidence type="ECO:0000256" key="2">
    <source>
        <dbReference type="ARBA" id="ARBA00022475"/>
    </source>
</evidence>
<reference evidence="8 9" key="1">
    <citation type="submission" date="2016-10" db="EMBL/GenBank/DDBJ databases">
        <authorList>
            <person name="de Groot N.N."/>
        </authorList>
    </citation>
    <scope>NUCLEOTIDE SEQUENCE [LARGE SCALE GENOMIC DNA]</scope>
    <source>
        <strain evidence="8 9">CGMCC 4.2023</strain>
    </source>
</reference>
<keyword evidence="3 7" id="KW-0812">Transmembrane</keyword>
<keyword evidence="5 7" id="KW-0472">Membrane</keyword>
<feature type="compositionally biased region" description="Low complexity" evidence="6">
    <location>
        <begin position="49"/>
        <end position="64"/>
    </location>
</feature>
<keyword evidence="2" id="KW-1003">Cell membrane</keyword>
<feature type="transmembrane region" description="Helical" evidence="7">
    <location>
        <begin position="259"/>
        <end position="280"/>
    </location>
</feature>
<dbReference type="EMBL" id="FNVU01000017">
    <property type="protein sequence ID" value="SEG86379.1"/>
    <property type="molecule type" value="Genomic_DNA"/>
</dbReference>
<feature type="transmembrane region" description="Helical" evidence="7">
    <location>
        <begin position="395"/>
        <end position="417"/>
    </location>
</feature>
<dbReference type="AlphaFoldDB" id="A0A1H6DME9"/>
<feature type="transmembrane region" description="Helical" evidence="7">
    <location>
        <begin position="493"/>
        <end position="514"/>
    </location>
</feature>
<feature type="transmembrane region" description="Helical" evidence="7">
    <location>
        <begin position="165"/>
        <end position="188"/>
    </location>
</feature>
<evidence type="ECO:0000256" key="5">
    <source>
        <dbReference type="ARBA" id="ARBA00023136"/>
    </source>
</evidence>
<comment type="subcellular location">
    <subcellularLocation>
        <location evidence="1">Cell membrane</location>
        <topology evidence="1">Multi-pass membrane protein</topology>
    </subcellularLocation>
</comment>
<feature type="transmembrane region" description="Helical" evidence="7">
    <location>
        <begin position="467"/>
        <end position="487"/>
    </location>
</feature>
<sequence length="548" mass="56193">MRSPPWWQPSVAEAAAGNGGEADSEGGGGAEGPGAEDDRDPPAGRSRTDAGAGAGTGSRRAPAAGAGGGEGTGPGGGRRRLSRRLLAVLPPGTALVGAGTAVLGLASYIQLAAAGRSLPSDRMAGVSVLWTLVFSVGLGLFFPIEQEMTRLVAARVVAEEGTGPVLRRGAATSLGLLAAVCVPVAVFAHPIANRLFDGDTSLVGALCAAFGALSVAYVTRGMLAGTGRFLAYGTQLALDGVLRVVFSVVLALAGSHSPLAFSAVLTVPTLLSVVATLPWVRRAARDGAADPGRGADPGRPADARRRPSPPLPWRALWSGLIALIPSTLLAQLLVNISVISVKLLAPDDTDFITALLSAVVLARVPLFVFGSLQASLLRGLSAAVAAGDRAAYRQLLLRTASFTVLLGGTGGVVAVALGPWLVPRLFGSPDLLGWTDFAWLSAGTLCYMLASVLGQALQTTGGHGRQLLSWAVGTAALLGVTFSPLPIRDRVEIAYAVGAALTAILLSIRVTYAIRKQPQRHFDRQAGWTDAVQGTNFPDSAERPQSVE</sequence>
<feature type="transmembrane region" description="Helical" evidence="7">
    <location>
        <begin position="351"/>
        <end position="374"/>
    </location>
</feature>
<evidence type="ECO:0000313" key="9">
    <source>
        <dbReference type="Proteomes" id="UP000236754"/>
    </source>
</evidence>
<evidence type="ECO:0000313" key="8">
    <source>
        <dbReference type="EMBL" id="SEG86379.1"/>
    </source>
</evidence>
<dbReference type="Proteomes" id="UP000236754">
    <property type="component" value="Unassembled WGS sequence"/>
</dbReference>
<name>A0A1H6DME9_9ACTN</name>
<feature type="transmembrane region" description="Helical" evidence="7">
    <location>
        <begin position="200"/>
        <end position="218"/>
    </location>
</feature>
<feature type="transmembrane region" description="Helical" evidence="7">
    <location>
        <begin position="437"/>
        <end position="455"/>
    </location>
</feature>
<keyword evidence="9" id="KW-1185">Reference proteome</keyword>
<dbReference type="GO" id="GO:0005886">
    <property type="term" value="C:plasma membrane"/>
    <property type="evidence" value="ECO:0007669"/>
    <property type="project" value="UniProtKB-SubCell"/>
</dbReference>
<dbReference type="InterPro" id="IPR050833">
    <property type="entry name" value="Poly_Biosynth_Transport"/>
</dbReference>
<feature type="transmembrane region" description="Helical" evidence="7">
    <location>
        <begin position="123"/>
        <end position="144"/>
    </location>
</feature>
<proteinExistence type="predicted"/>
<feature type="transmembrane region" description="Helical" evidence="7">
    <location>
        <begin position="85"/>
        <end position="111"/>
    </location>
</feature>
<keyword evidence="4 7" id="KW-1133">Transmembrane helix</keyword>
<feature type="compositionally biased region" description="Gly residues" evidence="6">
    <location>
        <begin position="17"/>
        <end position="32"/>
    </location>
</feature>
<evidence type="ECO:0000256" key="6">
    <source>
        <dbReference type="SAM" id="MobiDB-lite"/>
    </source>
</evidence>
<feature type="transmembrane region" description="Helical" evidence="7">
    <location>
        <begin position="315"/>
        <end position="339"/>
    </location>
</feature>
<gene>
    <name evidence="8" type="ORF">SAMN05216223_11779</name>
</gene>
<dbReference type="PANTHER" id="PTHR30250">
    <property type="entry name" value="PST FAMILY PREDICTED COLANIC ACID TRANSPORTER"/>
    <property type="match status" value="1"/>
</dbReference>
<feature type="transmembrane region" description="Helical" evidence="7">
    <location>
        <begin position="230"/>
        <end position="253"/>
    </location>
</feature>
<evidence type="ECO:0000256" key="3">
    <source>
        <dbReference type="ARBA" id="ARBA00022692"/>
    </source>
</evidence>
<accession>A0A1H6DME9</accession>
<evidence type="ECO:0000256" key="7">
    <source>
        <dbReference type="SAM" id="Phobius"/>
    </source>
</evidence>
<protein>
    <submittedName>
        <fullName evidence="8">Membrane protein involved in the export of O-antigen and teichoic acid</fullName>
    </submittedName>
</protein>
<feature type="region of interest" description="Disordered" evidence="6">
    <location>
        <begin position="1"/>
        <end position="79"/>
    </location>
</feature>
<feature type="compositionally biased region" description="Gly residues" evidence="6">
    <location>
        <begin position="65"/>
        <end position="76"/>
    </location>
</feature>
<evidence type="ECO:0000256" key="1">
    <source>
        <dbReference type="ARBA" id="ARBA00004651"/>
    </source>
</evidence>
<feature type="compositionally biased region" description="Low complexity" evidence="6">
    <location>
        <begin position="289"/>
        <end position="298"/>
    </location>
</feature>
<evidence type="ECO:0000256" key="4">
    <source>
        <dbReference type="ARBA" id="ARBA00022989"/>
    </source>
</evidence>
<feature type="region of interest" description="Disordered" evidence="6">
    <location>
        <begin position="286"/>
        <end position="307"/>
    </location>
</feature>
<organism evidence="8 9">
    <name type="scientific">Actinacidiphila yanglinensis</name>
    <dbReference type="NCBI Taxonomy" id="310779"/>
    <lineage>
        <taxon>Bacteria</taxon>
        <taxon>Bacillati</taxon>
        <taxon>Actinomycetota</taxon>
        <taxon>Actinomycetes</taxon>
        <taxon>Kitasatosporales</taxon>
        <taxon>Streptomycetaceae</taxon>
        <taxon>Actinacidiphila</taxon>
    </lineage>
</organism>
<dbReference type="PANTHER" id="PTHR30250:SF11">
    <property type="entry name" value="O-ANTIGEN TRANSPORTER-RELATED"/>
    <property type="match status" value="1"/>
</dbReference>